<feature type="transmembrane region" description="Helical" evidence="8">
    <location>
        <begin position="133"/>
        <end position="166"/>
    </location>
</feature>
<evidence type="ECO:0000256" key="3">
    <source>
        <dbReference type="ARBA" id="ARBA00022679"/>
    </source>
</evidence>
<reference evidence="9 10" key="1">
    <citation type="submission" date="2012-11" db="EMBL/GenBank/DDBJ databases">
        <title>Whole genome sequence of Acidocella aminolytica 101 = DSM 11237.</title>
        <authorList>
            <person name="Azuma Y."/>
            <person name="Higashiura N."/>
            <person name="Hirakawa H."/>
            <person name="Matsushita K."/>
        </authorList>
    </citation>
    <scope>NUCLEOTIDE SEQUENCE [LARGE SCALE GENOMIC DNA]</scope>
    <source>
        <strain evidence="10">101 / DSM 11237</strain>
    </source>
</reference>
<feature type="transmembrane region" description="Helical" evidence="8">
    <location>
        <begin position="172"/>
        <end position="197"/>
    </location>
</feature>
<keyword evidence="10" id="KW-1185">Reference proteome</keyword>
<dbReference type="InterPro" id="IPR018584">
    <property type="entry name" value="GT87"/>
</dbReference>
<keyword evidence="3" id="KW-0808">Transferase</keyword>
<dbReference type="GO" id="GO:0005886">
    <property type="term" value="C:plasma membrane"/>
    <property type="evidence" value="ECO:0007669"/>
    <property type="project" value="UniProtKB-SubCell"/>
</dbReference>
<evidence type="ECO:0000256" key="8">
    <source>
        <dbReference type="SAM" id="Phobius"/>
    </source>
</evidence>
<organism evidence="9 10">
    <name type="scientific">Acidocella aminolytica 101 = DSM 11237</name>
    <dbReference type="NCBI Taxonomy" id="1120923"/>
    <lineage>
        <taxon>Bacteria</taxon>
        <taxon>Pseudomonadati</taxon>
        <taxon>Pseudomonadota</taxon>
        <taxon>Alphaproteobacteria</taxon>
        <taxon>Acetobacterales</taxon>
        <taxon>Acidocellaceae</taxon>
        <taxon>Acidocella</taxon>
    </lineage>
</organism>
<dbReference type="Pfam" id="PF09594">
    <property type="entry name" value="GT87"/>
    <property type="match status" value="1"/>
</dbReference>
<keyword evidence="4 8" id="KW-0812">Transmembrane</keyword>
<proteinExistence type="inferred from homology"/>
<feature type="transmembrane region" description="Helical" evidence="8">
    <location>
        <begin position="267"/>
        <end position="288"/>
    </location>
</feature>
<gene>
    <name evidence="9" type="ORF">Aam_055_111</name>
</gene>
<evidence type="ECO:0000256" key="1">
    <source>
        <dbReference type="ARBA" id="ARBA00004651"/>
    </source>
</evidence>
<comment type="similarity">
    <text evidence="7">Belongs to the glycosyltransferase 87 family.</text>
</comment>
<evidence type="ECO:0000256" key="6">
    <source>
        <dbReference type="ARBA" id="ARBA00023136"/>
    </source>
</evidence>
<dbReference type="GO" id="GO:0016758">
    <property type="term" value="F:hexosyltransferase activity"/>
    <property type="evidence" value="ECO:0007669"/>
    <property type="project" value="InterPro"/>
</dbReference>
<comment type="caution">
    <text evidence="9">The sequence shown here is derived from an EMBL/GenBank/DDBJ whole genome shotgun (WGS) entry which is preliminary data.</text>
</comment>
<comment type="subcellular location">
    <subcellularLocation>
        <location evidence="1">Cell membrane</location>
        <topology evidence="1">Multi-pass membrane protein</topology>
    </subcellularLocation>
</comment>
<dbReference type="OrthoDB" id="7679563at2"/>
<evidence type="ECO:0000313" key="9">
    <source>
        <dbReference type="EMBL" id="GAN80731.1"/>
    </source>
</evidence>
<name>A0A0D6PH87_9PROT</name>
<keyword evidence="2" id="KW-1003">Cell membrane</keyword>
<keyword evidence="5 8" id="KW-1133">Transmembrane helix</keyword>
<sequence>MMPTRATTNPARLNIMRLIAGCAALNLTLLALLLVSKARLNSDFMAFWAYPRFAAGAHPEWIYNAASLKAFEQKLYPGFHSFYPYIYPPPMLLALSWLKTLPFGAAELVWTALGVIALALGTRALFPARPWAALAGLLASPAALLCIATGQTGLFATALLLAGFAYLPKRPALAGVWFGLLTLKPQFGLLVAVFLLARDARRCILTASLTTLVLAGAACLFLPATLWPLWLHAMPAYQNGYFQASHLNIAPVITPAANLAMLGAGPATIWAVQGLCGLMMIALTVWAARCVPYRLAVGIALIASFLAQPHAYAYDSLSIIAALALGLEAVPGKAMQALGSVTYLAPFLLLSAFSPWFFYSPLLAACLLALIALAFSARKGADSMHEPDPVLPPSTA</sequence>
<evidence type="ECO:0000256" key="2">
    <source>
        <dbReference type="ARBA" id="ARBA00022475"/>
    </source>
</evidence>
<evidence type="ECO:0000256" key="7">
    <source>
        <dbReference type="ARBA" id="ARBA00024033"/>
    </source>
</evidence>
<keyword evidence="6 8" id="KW-0472">Membrane</keyword>
<protein>
    <recommendedName>
        <fullName evidence="11">DUF2029 domain-containing protein</fullName>
    </recommendedName>
</protein>
<dbReference type="STRING" id="1120923.SAMN02746095_00673"/>
<feature type="transmembrane region" description="Helical" evidence="8">
    <location>
        <begin position="356"/>
        <end position="375"/>
    </location>
</feature>
<dbReference type="EMBL" id="BANC01000054">
    <property type="protein sequence ID" value="GAN80731.1"/>
    <property type="molecule type" value="Genomic_DNA"/>
</dbReference>
<evidence type="ECO:0000256" key="5">
    <source>
        <dbReference type="ARBA" id="ARBA00022989"/>
    </source>
</evidence>
<dbReference type="AlphaFoldDB" id="A0A0D6PH87"/>
<evidence type="ECO:0000313" key="10">
    <source>
        <dbReference type="Proteomes" id="UP000032668"/>
    </source>
</evidence>
<accession>A0A0D6PH87</accession>
<evidence type="ECO:0008006" key="11">
    <source>
        <dbReference type="Google" id="ProtNLM"/>
    </source>
</evidence>
<feature type="transmembrane region" description="Helical" evidence="8">
    <location>
        <begin position="295"/>
        <end position="314"/>
    </location>
</feature>
<evidence type="ECO:0000256" key="4">
    <source>
        <dbReference type="ARBA" id="ARBA00022692"/>
    </source>
</evidence>
<feature type="transmembrane region" description="Helical" evidence="8">
    <location>
        <begin position="101"/>
        <end position="121"/>
    </location>
</feature>
<feature type="transmembrane region" description="Helical" evidence="8">
    <location>
        <begin position="209"/>
        <end position="230"/>
    </location>
</feature>
<dbReference type="Proteomes" id="UP000032668">
    <property type="component" value="Unassembled WGS sequence"/>
</dbReference>
<dbReference type="RefSeq" id="WP_082075670.1">
    <property type="nucleotide sequence ID" value="NZ_BANC01000054.1"/>
</dbReference>